<accession>A0A7Z0VI85</accession>
<dbReference type="EMBL" id="MARB01000040">
    <property type="protein sequence ID" value="ODJ85669.1"/>
    <property type="molecule type" value="Genomic_DNA"/>
</dbReference>
<organism evidence="2 3">
    <name type="scientific">Candidatus Thiodiazotropha endolucinida</name>
    <dbReference type="NCBI Taxonomy" id="1655433"/>
    <lineage>
        <taxon>Bacteria</taxon>
        <taxon>Pseudomonadati</taxon>
        <taxon>Pseudomonadota</taxon>
        <taxon>Gammaproteobacteria</taxon>
        <taxon>Chromatiales</taxon>
        <taxon>Sedimenticolaceae</taxon>
        <taxon>Candidatus Thiodiazotropha</taxon>
    </lineage>
</organism>
<dbReference type="AlphaFoldDB" id="A0A7Z0VI85"/>
<dbReference type="Proteomes" id="UP000094769">
    <property type="component" value="Unassembled WGS sequence"/>
</dbReference>
<name>A0A7Z0VI85_9GAMM</name>
<protein>
    <submittedName>
        <fullName evidence="2">Uncharacterized protein</fullName>
    </submittedName>
</protein>
<gene>
    <name evidence="2" type="ORF">CODIS_40920</name>
</gene>
<evidence type="ECO:0000313" key="2">
    <source>
        <dbReference type="EMBL" id="ODJ85669.1"/>
    </source>
</evidence>
<keyword evidence="3" id="KW-1185">Reference proteome</keyword>
<proteinExistence type="predicted"/>
<reference evidence="2 3" key="1">
    <citation type="submission" date="2016-06" db="EMBL/GenBank/DDBJ databases">
        <title>Genome sequence of endosymbiont of Candidatus Endolucinida thiodiazotropha.</title>
        <authorList>
            <person name="Poehlein A."/>
            <person name="Koenig S."/>
            <person name="Heiden S.E."/>
            <person name="Thuermer A."/>
            <person name="Voget S."/>
            <person name="Daniel R."/>
            <person name="Markert S."/>
            <person name="Gros O."/>
            <person name="Schweder T."/>
        </authorList>
    </citation>
    <scope>NUCLEOTIDE SEQUENCE [LARGE SCALE GENOMIC DNA]</scope>
    <source>
        <strain evidence="2 3">COS</strain>
    </source>
</reference>
<feature type="compositionally biased region" description="Polar residues" evidence="1">
    <location>
        <begin position="1"/>
        <end position="20"/>
    </location>
</feature>
<comment type="caution">
    <text evidence="2">The sequence shown here is derived from an EMBL/GenBank/DDBJ whole genome shotgun (WGS) entry which is preliminary data.</text>
</comment>
<sequence>MPNASFSQNQIPVSERSSLQEMRKKGSEAVSVMLVTSGEGLGMSNTLSVLIRTYDSTASKRLSTDGQISSGGDPLNVS</sequence>
<evidence type="ECO:0000313" key="3">
    <source>
        <dbReference type="Proteomes" id="UP000094769"/>
    </source>
</evidence>
<feature type="region of interest" description="Disordered" evidence="1">
    <location>
        <begin position="1"/>
        <end position="25"/>
    </location>
</feature>
<evidence type="ECO:0000256" key="1">
    <source>
        <dbReference type="SAM" id="MobiDB-lite"/>
    </source>
</evidence>